<dbReference type="EMBL" id="CAJNDS010002771">
    <property type="protein sequence ID" value="CAE7591480.1"/>
    <property type="molecule type" value="Genomic_DNA"/>
</dbReference>
<dbReference type="InterPro" id="IPR031794">
    <property type="entry name" value="HMMR_C"/>
</dbReference>
<reference evidence="7" key="1">
    <citation type="submission" date="2021-02" db="EMBL/GenBank/DDBJ databases">
        <authorList>
            <person name="Dougan E. K."/>
            <person name="Rhodes N."/>
            <person name="Thang M."/>
            <person name="Chan C."/>
        </authorList>
    </citation>
    <scope>NUCLEOTIDE SEQUENCE</scope>
</reference>
<organism evidence="7 8">
    <name type="scientific">Symbiodinium natans</name>
    <dbReference type="NCBI Taxonomy" id="878477"/>
    <lineage>
        <taxon>Eukaryota</taxon>
        <taxon>Sar</taxon>
        <taxon>Alveolata</taxon>
        <taxon>Dinophyceae</taxon>
        <taxon>Suessiales</taxon>
        <taxon>Symbiodiniaceae</taxon>
        <taxon>Symbiodinium</taxon>
    </lineage>
</organism>
<feature type="region of interest" description="Disordered" evidence="5">
    <location>
        <begin position="687"/>
        <end position="706"/>
    </location>
</feature>
<sequence length="706" mass="79378">MLWSKQKSPRFTEGKAANPIGPGSYELPSVWDDHATTMGGQDRFQEQAVPETPGPATYTQAGSSLKARRCKENRPPSRDRSKALPKEDLSELGKAKEQTSKKDQQLVAAHERLQVHEEDLKKVRQMLQDKDLALNDLRGEHDALKTLLEERSAEAEVAKRDACKQENLAADLSAQLQASQIDLEKTRAELLHKEEHVKLTADEMQQNGLDLQEARDSLAALRQDIQNKDLALNDLRGEHDALKTLLEERSAEAEVAKRDACKQESLAAELSAQLQASQIDLEKARAELLHKDLEVQDVDSRQRATTSELETCATALALAEAEKQEVHEKFAELRGQYFAAEQAQEASRELIEALRGELADLAASRSTLPEVEKLQDNLTAVNAELENALAVKESLRADLDRLKFAEINANMTKSAKDRAEAQVKELKLDVEHWRQKAQSLQRDEDRTKRQNQDISCLELEVKDLHQQNAQLLLTFQQFKAELDTALAENHSLQDTIDMYETNLQRATDQTAELMGHNNPKQKIRHMVNLKEENKELRDQLKKAKQRITQLGVSRKGEGLLEALASFSHSHGAGDQLSVPASPWAPETPAKGAETRTPKRPGTPTRKPASARGARSNPLEEEYQVRMVEEERRRQMQDRAVERVQTDFQHFIALIERAVLSEDRVEDSPNPAALLERLRAMASKQGLDITDVEPGANEHCQDEDESQ</sequence>
<keyword evidence="4" id="KW-0175">Coiled coil</keyword>
<comment type="caution">
    <text evidence="7">The sequence shown here is derived from an EMBL/GenBank/DDBJ whole genome shotgun (WGS) entry which is preliminary data.</text>
</comment>
<feature type="domain" description="Hyaluronan-mediated motility receptor C-terminal" evidence="6">
    <location>
        <begin position="440"/>
        <end position="549"/>
    </location>
</feature>
<evidence type="ECO:0000256" key="1">
    <source>
        <dbReference type="ARBA" id="ARBA00004186"/>
    </source>
</evidence>
<dbReference type="OrthoDB" id="445368at2759"/>
<feature type="coiled-coil region" evidence="4">
    <location>
        <begin position="371"/>
        <end position="553"/>
    </location>
</feature>
<feature type="region of interest" description="Disordered" evidence="5">
    <location>
        <begin position="1"/>
        <end position="106"/>
    </location>
</feature>
<evidence type="ECO:0000259" key="6">
    <source>
        <dbReference type="Pfam" id="PF15908"/>
    </source>
</evidence>
<feature type="compositionally biased region" description="Basic and acidic residues" evidence="5">
    <location>
        <begin position="70"/>
        <end position="106"/>
    </location>
</feature>
<name>A0A812URD5_9DINO</name>
<protein>
    <submittedName>
        <fullName evidence="7">GIP protein</fullName>
    </submittedName>
</protein>
<dbReference type="Pfam" id="PF15908">
    <property type="entry name" value="HMMR_C"/>
    <property type="match status" value="1"/>
</dbReference>
<keyword evidence="2" id="KW-0963">Cytoplasm</keyword>
<evidence type="ECO:0000256" key="2">
    <source>
        <dbReference type="ARBA" id="ARBA00022490"/>
    </source>
</evidence>
<feature type="coiled-coil region" evidence="4">
    <location>
        <begin position="106"/>
        <end position="287"/>
    </location>
</feature>
<proteinExistence type="predicted"/>
<evidence type="ECO:0000313" key="8">
    <source>
        <dbReference type="Proteomes" id="UP000604046"/>
    </source>
</evidence>
<evidence type="ECO:0000256" key="5">
    <source>
        <dbReference type="SAM" id="MobiDB-lite"/>
    </source>
</evidence>
<keyword evidence="3" id="KW-0206">Cytoskeleton</keyword>
<gene>
    <name evidence="7" type="primary">GIP</name>
    <name evidence="7" type="ORF">SNAT2548_LOCUS33674</name>
</gene>
<comment type="subcellular location">
    <subcellularLocation>
        <location evidence="1">Cytoplasm</location>
        <location evidence="1">Cytoskeleton</location>
        <location evidence="1">Spindle</location>
    </subcellularLocation>
</comment>
<evidence type="ECO:0000256" key="4">
    <source>
        <dbReference type="SAM" id="Coils"/>
    </source>
</evidence>
<dbReference type="AlphaFoldDB" id="A0A812URD5"/>
<evidence type="ECO:0000313" key="7">
    <source>
        <dbReference type="EMBL" id="CAE7591480.1"/>
    </source>
</evidence>
<evidence type="ECO:0000256" key="3">
    <source>
        <dbReference type="ARBA" id="ARBA00023212"/>
    </source>
</evidence>
<dbReference type="GO" id="GO:0005819">
    <property type="term" value="C:spindle"/>
    <property type="evidence" value="ECO:0007669"/>
    <property type="project" value="UniProtKB-SubCell"/>
</dbReference>
<keyword evidence="8" id="KW-1185">Reference proteome</keyword>
<dbReference type="Proteomes" id="UP000604046">
    <property type="component" value="Unassembled WGS sequence"/>
</dbReference>
<accession>A0A812URD5</accession>
<feature type="region of interest" description="Disordered" evidence="5">
    <location>
        <begin position="570"/>
        <end position="618"/>
    </location>
</feature>